<reference evidence="1 2" key="1">
    <citation type="submission" date="2018-02" db="EMBL/GenBank/DDBJ databases">
        <title>Genomic Encyclopedia of Archaeal and Bacterial Type Strains, Phase II (KMG-II): from individual species to whole genera.</title>
        <authorList>
            <person name="Goeker M."/>
        </authorList>
    </citation>
    <scope>NUCLEOTIDE SEQUENCE [LARGE SCALE GENOMIC DNA]</scope>
    <source>
        <strain evidence="1 2">DSM 22857</strain>
    </source>
</reference>
<evidence type="ECO:0000313" key="2">
    <source>
        <dbReference type="Proteomes" id="UP000239485"/>
    </source>
</evidence>
<evidence type="ECO:0008006" key="3">
    <source>
        <dbReference type="Google" id="ProtNLM"/>
    </source>
</evidence>
<sequence>MVPHELSSRLSAYAAPDVALPWLPPAAEAAEAHRWVQLGLLQVVVGRVVVAADVEVDLPVRARALRLLVPPGCVVLGSAAAWLHVGGRAVLPLPLARPGGPARIPRRGRGGTVSMSAAVPPPEDVLDVHGVQVTTPARTAVDVARSCEAGPATALVRRLLDLGLEAAAVEEQLQAMRGSRNVRSARAVLDAAGALR</sequence>
<dbReference type="AlphaFoldDB" id="A0A2S6INY4"/>
<evidence type="ECO:0000313" key="1">
    <source>
        <dbReference type="EMBL" id="PPK95972.1"/>
    </source>
</evidence>
<dbReference type="Proteomes" id="UP000239485">
    <property type="component" value="Unassembled WGS sequence"/>
</dbReference>
<name>A0A2S6INY4_9ACTN</name>
<organism evidence="1 2">
    <name type="scientific">Kineococcus xinjiangensis</name>
    <dbReference type="NCBI Taxonomy" id="512762"/>
    <lineage>
        <taxon>Bacteria</taxon>
        <taxon>Bacillati</taxon>
        <taxon>Actinomycetota</taxon>
        <taxon>Actinomycetes</taxon>
        <taxon>Kineosporiales</taxon>
        <taxon>Kineosporiaceae</taxon>
        <taxon>Kineococcus</taxon>
    </lineage>
</organism>
<dbReference type="OrthoDB" id="3254844at2"/>
<dbReference type="EMBL" id="PTJD01000005">
    <property type="protein sequence ID" value="PPK95972.1"/>
    <property type="molecule type" value="Genomic_DNA"/>
</dbReference>
<proteinExistence type="predicted"/>
<keyword evidence="2" id="KW-1185">Reference proteome</keyword>
<gene>
    <name evidence="1" type="ORF">CLV92_10571</name>
</gene>
<comment type="caution">
    <text evidence="1">The sequence shown here is derived from an EMBL/GenBank/DDBJ whole genome shotgun (WGS) entry which is preliminary data.</text>
</comment>
<dbReference type="RefSeq" id="WP_104432364.1">
    <property type="nucleotide sequence ID" value="NZ_PTJD01000005.1"/>
</dbReference>
<protein>
    <recommendedName>
        <fullName evidence="3">Transcriptional regulator with AbiEi antitoxin domain of type IV toxin-antitoxin system</fullName>
    </recommendedName>
</protein>
<accession>A0A2S6INY4</accession>